<keyword evidence="6" id="KW-1185">Reference proteome</keyword>
<dbReference type="PRINTS" id="PR00032">
    <property type="entry name" value="HTHARAC"/>
</dbReference>
<dbReference type="SMART" id="SM00342">
    <property type="entry name" value="HTH_ARAC"/>
    <property type="match status" value="1"/>
</dbReference>
<dbReference type="Proteomes" id="UP000653231">
    <property type="component" value="Unassembled WGS sequence"/>
</dbReference>
<evidence type="ECO:0000313" key="6">
    <source>
        <dbReference type="Proteomes" id="UP000653231"/>
    </source>
</evidence>
<protein>
    <submittedName>
        <fullName evidence="5">Helix-turn-helix domain-containing protein</fullName>
    </submittedName>
</protein>
<evidence type="ECO:0000313" key="5">
    <source>
        <dbReference type="EMBL" id="MBD3142174.1"/>
    </source>
</evidence>
<dbReference type="EMBL" id="JACXRZ010000003">
    <property type="protein sequence ID" value="MBD3142174.1"/>
    <property type="molecule type" value="Genomic_DNA"/>
</dbReference>
<dbReference type="InterPro" id="IPR018060">
    <property type="entry name" value="HTH_AraC"/>
</dbReference>
<gene>
    <name evidence="5" type="ORF">IEQ31_03095</name>
</gene>
<dbReference type="InterPro" id="IPR009057">
    <property type="entry name" value="Homeodomain-like_sf"/>
</dbReference>
<comment type="caution">
    <text evidence="5">The sequence shown here is derived from an EMBL/GenBank/DDBJ whole genome shotgun (WGS) entry which is preliminary data.</text>
</comment>
<evidence type="ECO:0000256" key="1">
    <source>
        <dbReference type="ARBA" id="ARBA00023015"/>
    </source>
</evidence>
<dbReference type="PANTHER" id="PTHR46796">
    <property type="entry name" value="HTH-TYPE TRANSCRIPTIONAL ACTIVATOR RHAS-RELATED"/>
    <property type="match status" value="1"/>
</dbReference>
<dbReference type="InterPro" id="IPR020449">
    <property type="entry name" value="Tscrpt_reg_AraC-type_HTH"/>
</dbReference>
<dbReference type="PROSITE" id="PS01124">
    <property type="entry name" value="HTH_ARAC_FAMILY_2"/>
    <property type="match status" value="1"/>
</dbReference>
<dbReference type="Gene3D" id="1.10.10.60">
    <property type="entry name" value="Homeodomain-like"/>
    <property type="match status" value="1"/>
</dbReference>
<dbReference type="InterPro" id="IPR050204">
    <property type="entry name" value="AraC_XylS_family_regulators"/>
</dbReference>
<evidence type="ECO:0000259" key="4">
    <source>
        <dbReference type="PROSITE" id="PS01124"/>
    </source>
</evidence>
<keyword evidence="1" id="KW-0805">Transcription regulation</keyword>
<sequence>MLVLDTDDLPATDRIDVYRATAIDQGGSCSIEPELDERGRFRMRLQAWQFGPVGLFANFGSGMRYLQTERDLRRDHWSSISIFNQATGDGGFIWNDTERRLTSDDLAFACKSARYWESRWSNTGENVGLQLRADQVGLPEDLIRDAMPLAGHSSLTPLLLTQLRSLRADADRLSAGPGVEAIGDAVVELVRAVIASVTGSAPVRRAVAEETRFVRIVTYLTVHLTDPDLTPARVAAVHNLTLPALHRLFHAEGLDVQEWIAQHRLEGARDDLASHAHSHRTIADIGRSWGYIDPTSFTRGFRRAYGLTPGHWRRLHREMST</sequence>
<dbReference type="Pfam" id="PF12833">
    <property type="entry name" value="HTH_18"/>
    <property type="match status" value="1"/>
</dbReference>
<dbReference type="InterPro" id="IPR018062">
    <property type="entry name" value="HTH_AraC-typ_CS"/>
</dbReference>
<accession>A0ABR8KXI6</accession>
<keyword evidence="3" id="KW-0804">Transcription</keyword>
<reference evidence="5 6" key="1">
    <citation type="submission" date="2020-09" db="EMBL/GenBank/DDBJ databases">
        <title>Actinomycete isolated from the Camponotus japonicus Mayr.</title>
        <authorList>
            <person name="Gong X."/>
        </authorList>
    </citation>
    <scope>NUCLEOTIDE SEQUENCE [LARGE SCALE GENOMIC DNA]</scope>
    <source>
        <strain evidence="5 6">2C-HV3</strain>
    </source>
</reference>
<evidence type="ECO:0000256" key="2">
    <source>
        <dbReference type="ARBA" id="ARBA00023125"/>
    </source>
</evidence>
<dbReference type="PROSITE" id="PS00041">
    <property type="entry name" value="HTH_ARAC_FAMILY_1"/>
    <property type="match status" value="1"/>
</dbReference>
<dbReference type="RefSeq" id="WP_191050017.1">
    <property type="nucleotide sequence ID" value="NZ_JACXRZ010000003.1"/>
</dbReference>
<dbReference type="PANTHER" id="PTHR46796:SF13">
    <property type="entry name" value="HTH-TYPE TRANSCRIPTIONAL ACTIVATOR RHAS"/>
    <property type="match status" value="1"/>
</dbReference>
<dbReference type="SUPFAM" id="SSF46689">
    <property type="entry name" value="Homeodomain-like"/>
    <property type="match status" value="1"/>
</dbReference>
<name>A0ABR8KXI6_9ACTN</name>
<proteinExistence type="predicted"/>
<organism evidence="5 6">
    <name type="scientific">Microbispora bryophytorum subsp. camponoti</name>
    <dbReference type="NCBI Taxonomy" id="1677852"/>
    <lineage>
        <taxon>Bacteria</taxon>
        <taxon>Bacillati</taxon>
        <taxon>Actinomycetota</taxon>
        <taxon>Actinomycetes</taxon>
        <taxon>Streptosporangiales</taxon>
        <taxon>Streptosporangiaceae</taxon>
        <taxon>Microbispora</taxon>
    </lineage>
</organism>
<evidence type="ECO:0000256" key="3">
    <source>
        <dbReference type="ARBA" id="ARBA00023163"/>
    </source>
</evidence>
<keyword evidence="2" id="KW-0238">DNA-binding</keyword>
<feature type="domain" description="HTH araC/xylS-type" evidence="4">
    <location>
        <begin position="214"/>
        <end position="315"/>
    </location>
</feature>